<accession>A0A183GL46</accession>
<sequence length="125" mass="14577">MHRLLFLPVFFYQKRNGVYGNDCATASYEAALVARELDDITNALVGNPLEDLHAMRKQLDWTEEKMECPDEQTLMCRLPRNSILSLAITDLRESRKKSLAIVRLKLPDHDPHHRNEWLLQRVPHS</sequence>
<reference evidence="3" key="2">
    <citation type="submission" date="2019-09" db="UniProtKB">
        <authorList>
            <consortium name="WormBaseParasite"/>
        </authorList>
    </citation>
    <scope>IDENTIFICATION</scope>
</reference>
<keyword evidence="2" id="KW-1185">Reference proteome</keyword>
<reference evidence="1 2" key="1">
    <citation type="submission" date="2018-11" db="EMBL/GenBank/DDBJ databases">
        <authorList>
            <consortium name="Pathogen Informatics"/>
        </authorList>
    </citation>
    <scope>NUCLEOTIDE SEQUENCE [LARGE SCALE GENOMIC DNA]</scope>
</reference>
<dbReference type="AlphaFoldDB" id="A0A183GL46"/>
<accession>A0A3P8D5P5</accession>
<dbReference type="WBParaSite" id="HPBE_0002341601-mRNA-1">
    <property type="protein sequence ID" value="HPBE_0002341601-mRNA-1"/>
    <property type="gene ID" value="HPBE_0002341601"/>
</dbReference>
<dbReference type="EMBL" id="UZAH01035035">
    <property type="protein sequence ID" value="VDP38700.1"/>
    <property type="molecule type" value="Genomic_DNA"/>
</dbReference>
<gene>
    <name evidence="1" type="ORF">HPBE_LOCUS23415</name>
</gene>
<dbReference type="Proteomes" id="UP000050761">
    <property type="component" value="Unassembled WGS sequence"/>
</dbReference>
<evidence type="ECO:0000313" key="1">
    <source>
        <dbReference type="EMBL" id="VDP38700.1"/>
    </source>
</evidence>
<evidence type="ECO:0000313" key="2">
    <source>
        <dbReference type="Proteomes" id="UP000050761"/>
    </source>
</evidence>
<protein>
    <submittedName>
        <fullName evidence="1 3">Uncharacterized protein</fullName>
    </submittedName>
</protein>
<name>A0A183GL46_HELPZ</name>
<organism evidence="2 3">
    <name type="scientific">Heligmosomoides polygyrus</name>
    <name type="common">Parasitic roundworm</name>
    <dbReference type="NCBI Taxonomy" id="6339"/>
    <lineage>
        <taxon>Eukaryota</taxon>
        <taxon>Metazoa</taxon>
        <taxon>Ecdysozoa</taxon>
        <taxon>Nematoda</taxon>
        <taxon>Chromadorea</taxon>
        <taxon>Rhabditida</taxon>
        <taxon>Rhabditina</taxon>
        <taxon>Rhabditomorpha</taxon>
        <taxon>Strongyloidea</taxon>
        <taxon>Heligmosomidae</taxon>
        <taxon>Heligmosomoides</taxon>
    </lineage>
</organism>
<proteinExistence type="predicted"/>
<evidence type="ECO:0000313" key="3">
    <source>
        <dbReference type="WBParaSite" id="HPBE_0002341601-mRNA-1"/>
    </source>
</evidence>